<reference evidence="2" key="3">
    <citation type="submission" date="2025-09" db="UniProtKB">
        <authorList>
            <consortium name="Ensembl"/>
        </authorList>
    </citation>
    <scope>IDENTIFICATION</scope>
</reference>
<evidence type="ECO:0000313" key="3">
    <source>
        <dbReference type="Proteomes" id="UP000233100"/>
    </source>
</evidence>
<keyword evidence="1" id="KW-0472">Membrane</keyword>
<dbReference type="GeneTree" id="ENSGT00940000161627"/>
<dbReference type="Ensembl" id="ENSMFAT00000078863.1">
    <property type="protein sequence ID" value="ENSMFAP00000047165.1"/>
    <property type="gene ID" value="ENSMFAG00000050331.1"/>
</dbReference>
<accession>A0A7N9C7R8</accession>
<keyword evidence="1" id="KW-0812">Transmembrane</keyword>
<evidence type="ECO:0000313" key="2">
    <source>
        <dbReference type="Ensembl" id="ENSMFAP00000047165.1"/>
    </source>
</evidence>
<name>A0A7N9C7R8_MACFA</name>
<sequence length="104" mass="12634">MVIIDVFVFEYAPEREWKYFAFKQFYLLFIYLFIYLFLRWNFTLVAQAGVHWRDLSSLQPLPPGFKQFFCFSLLSSWDYRCLPPRLANFCIFSRVGVSPHWPGW</sequence>
<dbReference type="AlphaFoldDB" id="A0A7N9C7R8"/>
<dbReference type="PANTHER" id="PTHR46254">
    <property type="entry name" value="PROTEIN GVQW1-RELATED"/>
    <property type="match status" value="1"/>
</dbReference>
<reference evidence="2" key="2">
    <citation type="submission" date="2025-08" db="UniProtKB">
        <authorList>
            <consortium name="Ensembl"/>
        </authorList>
    </citation>
    <scope>IDENTIFICATION</scope>
</reference>
<organism evidence="2 3">
    <name type="scientific">Macaca fascicularis</name>
    <name type="common">Crab-eating macaque</name>
    <name type="synonym">Cynomolgus monkey</name>
    <dbReference type="NCBI Taxonomy" id="9541"/>
    <lineage>
        <taxon>Eukaryota</taxon>
        <taxon>Metazoa</taxon>
        <taxon>Chordata</taxon>
        <taxon>Craniata</taxon>
        <taxon>Vertebrata</taxon>
        <taxon>Euteleostomi</taxon>
        <taxon>Mammalia</taxon>
        <taxon>Eutheria</taxon>
        <taxon>Euarchontoglires</taxon>
        <taxon>Primates</taxon>
        <taxon>Haplorrhini</taxon>
        <taxon>Catarrhini</taxon>
        <taxon>Cercopithecidae</taxon>
        <taxon>Cercopithecinae</taxon>
        <taxon>Macaca</taxon>
    </lineage>
</organism>
<proteinExistence type="predicted"/>
<feature type="transmembrane region" description="Helical" evidence="1">
    <location>
        <begin position="20"/>
        <end position="38"/>
    </location>
</feature>
<protein>
    <submittedName>
        <fullName evidence="2">Uncharacterized protein</fullName>
    </submittedName>
</protein>
<evidence type="ECO:0000256" key="1">
    <source>
        <dbReference type="SAM" id="Phobius"/>
    </source>
</evidence>
<reference evidence="2 3" key="1">
    <citation type="submission" date="2013-03" db="EMBL/GenBank/DDBJ databases">
        <authorList>
            <person name="Warren W."/>
            <person name="Wilson R.K."/>
        </authorList>
    </citation>
    <scope>NUCLEOTIDE SEQUENCE</scope>
</reference>
<dbReference type="Proteomes" id="UP000233100">
    <property type="component" value="Chromosome 14"/>
</dbReference>
<keyword evidence="1" id="KW-1133">Transmembrane helix</keyword>
<keyword evidence="3" id="KW-1185">Reference proteome</keyword>